<accession>A0A7J6BLF6</accession>
<organism evidence="2 3">
    <name type="scientific">Onychostoma macrolepis</name>
    <dbReference type="NCBI Taxonomy" id="369639"/>
    <lineage>
        <taxon>Eukaryota</taxon>
        <taxon>Metazoa</taxon>
        <taxon>Chordata</taxon>
        <taxon>Craniata</taxon>
        <taxon>Vertebrata</taxon>
        <taxon>Euteleostomi</taxon>
        <taxon>Actinopterygii</taxon>
        <taxon>Neopterygii</taxon>
        <taxon>Teleostei</taxon>
        <taxon>Ostariophysi</taxon>
        <taxon>Cypriniformes</taxon>
        <taxon>Cyprinidae</taxon>
        <taxon>Acrossocheilinae</taxon>
        <taxon>Onychostoma</taxon>
    </lineage>
</organism>
<reference evidence="2 3" key="1">
    <citation type="submission" date="2020-04" db="EMBL/GenBank/DDBJ databases">
        <title>Chromosome-level genome assembly of a cyprinid fish Onychostoma macrolepis by integration of Nanopore Sequencing, Bionano and Hi-C technology.</title>
        <authorList>
            <person name="Wang D."/>
        </authorList>
    </citation>
    <scope>NUCLEOTIDE SEQUENCE [LARGE SCALE GENOMIC DNA]</scope>
    <source>
        <strain evidence="2">SWU-2019</strain>
        <tissue evidence="2">Muscle</tissue>
    </source>
</reference>
<name>A0A7J6BLF6_9TELE</name>
<dbReference type="AlphaFoldDB" id="A0A7J6BLF6"/>
<proteinExistence type="predicted"/>
<evidence type="ECO:0000313" key="2">
    <source>
        <dbReference type="EMBL" id="KAF4095726.1"/>
    </source>
</evidence>
<dbReference type="Proteomes" id="UP000579812">
    <property type="component" value="Unassembled WGS sequence"/>
</dbReference>
<dbReference type="OrthoDB" id="8964639at2759"/>
<comment type="caution">
    <text evidence="2">The sequence shown here is derived from an EMBL/GenBank/DDBJ whole genome shotgun (WGS) entry which is preliminary data.</text>
</comment>
<dbReference type="EMBL" id="JAAMOB010000024">
    <property type="protein sequence ID" value="KAF4095726.1"/>
    <property type="molecule type" value="Genomic_DNA"/>
</dbReference>
<sequence>MRVTTTCPLCQKDYIHLQQHLKKSHHLANHEELRLIVLYSSGRINGRLTCPHCAKDLVRLDKHFVFFHSLSALDRQAQLKRAKQQRVLELLAALRASHPPMLSSLDVQMSNKAEEHPDVPHNVPETPANDPAAPVAKTRSRTATSLSSGMKKYRITRKIADIAALSGRIRAMKYEWAPSRFVCGVTNSTAIKHKLKHLDHFLKWILKTRSTVHLY</sequence>
<evidence type="ECO:0000256" key="1">
    <source>
        <dbReference type="SAM" id="MobiDB-lite"/>
    </source>
</evidence>
<evidence type="ECO:0000313" key="3">
    <source>
        <dbReference type="Proteomes" id="UP000579812"/>
    </source>
</evidence>
<keyword evidence="3" id="KW-1185">Reference proteome</keyword>
<feature type="region of interest" description="Disordered" evidence="1">
    <location>
        <begin position="111"/>
        <end position="143"/>
    </location>
</feature>
<gene>
    <name evidence="2" type="ORF">G5714_023329</name>
</gene>
<protein>
    <submittedName>
        <fullName evidence="2">Uncharacterized protein</fullName>
    </submittedName>
</protein>